<dbReference type="EMBL" id="MU004184">
    <property type="protein sequence ID" value="KAF2499869.1"/>
    <property type="molecule type" value="Genomic_DNA"/>
</dbReference>
<protein>
    <recommendedName>
        <fullName evidence="5">RING-type domain-containing protein</fullName>
    </recommendedName>
</protein>
<accession>A0A6A6R5N4</accession>
<dbReference type="PROSITE" id="PS50089">
    <property type="entry name" value="ZF_RING_2"/>
    <property type="match status" value="1"/>
</dbReference>
<dbReference type="GO" id="GO:0016567">
    <property type="term" value="P:protein ubiquitination"/>
    <property type="evidence" value="ECO:0007669"/>
    <property type="project" value="TreeGrafter"/>
</dbReference>
<dbReference type="GO" id="GO:0061630">
    <property type="term" value="F:ubiquitin protein ligase activity"/>
    <property type="evidence" value="ECO:0007669"/>
    <property type="project" value="TreeGrafter"/>
</dbReference>
<keyword evidence="2 4" id="KW-0863">Zinc-finger</keyword>
<feature type="domain" description="RING-type" evidence="5">
    <location>
        <begin position="80"/>
        <end position="127"/>
    </location>
</feature>
<sequence length="141" mass="16071">MPPKKTAFNVKVKSRGLIGEVGQQQHDRRTVLEHELHQLIDQQGIFEQVINSFYANRSNEAPTSRPQVDIQTFTSSLGTCGICLGEYSNTHEPVIVDKCRHVFGRECLRKHVEESVLRGRHLCPTCRTAMFVDPHLVPRHT</sequence>
<name>A0A6A6R5N4_9PEZI</name>
<dbReference type="GO" id="GO:0008270">
    <property type="term" value="F:zinc ion binding"/>
    <property type="evidence" value="ECO:0007669"/>
    <property type="project" value="UniProtKB-KW"/>
</dbReference>
<keyword evidence="7" id="KW-1185">Reference proteome</keyword>
<evidence type="ECO:0000259" key="5">
    <source>
        <dbReference type="PROSITE" id="PS50089"/>
    </source>
</evidence>
<dbReference type="AlphaFoldDB" id="A0A6A6R5N4"/>
<keyword evidence="3" id="KW-0862">Zinc</keyword>
<evidence type="ECO:0000313" key="7">
    <source>
        <dbReference type="Proteomes" id="UP000799750"/>
    </source>
</evidence>
<dbReference type="PANTHER" id="PTHR45969">
    <property type="entry name" value="RING ZINC FINGER PROTEIN-RELATED"/>
    <property type="match status" value="1"/>
</dbReference>
<organism evidence="6 7">
    <name type="scientific">Lophium mytilinum</name>
    <dbReference type="NCBI Taxonomy" id="390894"/>
    <lineage>
        <taxon>Eukaryota</taxon>
        <taxon>Fungi</taxon>
        <taxon>Dikarya</taxon>
        <taxon>Ascomycota</taxon>
        <taxon>Pezizomycotina</taxon>
        <taxon>Dothideomycetes</taxon>
        <taxon>Pleosporomycetidae</taxon>
        <taxon>Mytilinidiales</taxon>
        <taxon>Mytilinidiaceae</taxon>
        <taxon>Lophium</taxon>
    </lineage>
</organism>
<evidence type="ECO:0000313" key="6">
    <source>
        <dbReference type="EMBL" id="KAF2499869.1"/>
    </source>
</evidence>
<dbReference type="Proteomes" id="UP000799750">
    <property type="component" value="Unassembled WGS sequence"/>
</dbReference>
<evidence type="ECO:0000256" key="1">
    <source>
        <dbReference type="ARBA" id="ARBA00022723"/>
    </source>
</evidence>
<keyword evidence="1" id="KW-0479">Metal-binding</keyword>
<dbReference type="OrthoDB" id="3800265at2759"/>
<dbReference type="PANTHER" id="PTHR45969:SF69">
    <property type="entry name" value="FINGER DOMAIN PROTEIN, PUTATIVE (AFU_ORTHOLOGUE AFUA_3G12190)-RELATED"/>
    <property type="match status" value="1"/>
</dbReference>
<reference evidence="6" key="1">
    <citation type="journal article" date="2020" name="Stud. Mycol.">
        <title>101 Dothideomycetes genomes: a test case for predicting lifestyles and emergence of pathogens.</title>
        <authorList>
            <person name="Haridas S."/>
            <person name="Albert R."/>
            <person name="Binder M."/>
            <person name="Bloem J."/>
            <person name="Labutti K."/>
            <person name="Salamov A."/>
            <person name="Andreopoulos B."/>
            <person name="Baker S."/>
            <person name="Barry K."/>
            <person name="Bills G."/>
            <person name="Bluhm B."/>
            <person name="Cannon C."/>
            <person name="Castanera R."/>
            <person name="Culley D."/>
            <person name="Daum C."/>
            <person name="Ezra D."/>
            <person name="Gonzalez J."/>
            <person name="Henrissat B."/>
            <person name="Kuo A."/>
            <person name="Liang C."/>
            <person name="Lipzen A."/>
            <person name="Lutzoni F."/>
            <person name="Magnuson J."/>
            <person name="Mondo S."/>
            <person name="Nolan M."/>
            <person name="Ohm R."/>
            <person name="Pangilinan J."/>
            <person name="Park H.-J."/>
            <person name="Ramirez L."/>
            <person name="Alfaro M."/>
            <person name="Sun H."/>
            <person name="Tritt A."/>
            <person name="Yoshinaga Y."/>
            <person name="Zwiers L.-H."/>
            <person name="Turgeon B."/>
            <person name="Goodwin S."/>
            <person name="Spatafora J."/>
            <person name="Crous P."/>
            <person name="Grigoriev I."/>
        </authorList>
    </citation>
    <scope>NUCLEOTIDE SEQUENCE</scope>
    <source>
        <strain evidence="6">CBS 269.34</strain>
    </source>
</reference>
<evidence type="ECO:0000256" key="4">
    <source>
        <dbReference type="PROSITE-ProRule" id="PRU00175"/>
    </source>
</evidence>
<dbReference type="Pfam" id="PF13639">
    <property type="entry name" value="zf-RING_2"/>
    <property type="match status" value="1"/>
</dbReference>
<evidence type="ECO:0000256" key="2">
    <source>
        <dbReference type="ARBA" id="ARBA00022771"/>
    </source>
</evidence>
<gene>
    <name evidence="6" type="ORF">BU16DRAFT_536153</name>
</gene>
<dbReference type="InterPro" id="IPR001841">
    <property type="entry name" value="Znf_RING"/>
</dbReference>
<dbReference type="Gene3D" id="3.30.40.10">
    <property type="entry name" value="Zinc/RING finger domain, C3HC4 (zinc finger)"/>
    <property type="match status" value="1"/>
</dbReference>
<evidence type="ECO:0000256" key="3">
    <source>
        <dbReference type="ARBA" id="ARBA00022833"/>
    </source>
</evidence>
<proteinExistence type="predicted"/>
<dbReference type="InterPro" id="IPR013083">
    <property type="entry name" value="Znf_RING/FYVE/PHD"/>
</dbReference>
<dbReference type="SUPFAM" id="SSF57850">
    <property type="entry name" value="RING/U-box"/>
    <property type="match status" value="1"/>
</dbReference>